<evidence type="ECO:0000259" key="3">
    <source>
        <dbReference type="PROSITE" id="PS50006"/>
    </source>
</evidence>
<dbReference type="InterPro" id="IPR000253">
    <property type="entry name" value="FHA_dom"/>
</dbReference>
<keyword evidence="2" id="KW-0812">Transmembrane</keyword>
<dbReference type="AlphaFoldDB" id="A0A4U1JGY4"/>
<dbReference type="SUPFAM" id="SSF49879">
    <property type="entry name" value="SMAD/FHA domain"/>
    <property type="match status" value="2"/>
</dbReference>
<dbReference type="PROSITE" id="PS50006">
    <property type="entry name" value="FHA_DOMAIN"/>
    <property type="match status" value="2"/>
</dbReference>
<dbReference type="RefSeq" id="WP_136928899.1">
    <property type="nucleotide sequence ID" value="NZ_SSMQ01000009.1"/>
</dbReference>
<dbReference type="Gene3D" id="2.60.200.20">
    <property type="match status" value="2"/>
</dbReference>
<name>A0A4U1JGY4_9BACT</name>
<dbReference type="Pfam" id="PF00498">
    <property type="entry name" value="FHA"/>
    <property type="match status" value="2"/>
</dbReference>
<feature type="transmembrane region" description="Helical" evidence="2">
    <location>
        <begin position="300"/>
        <end position="320"/>
    </location>
</feature>
<dbReference type="OrthoDB" id="5507243at2"/>
<dbReference type="EMBL" id="SSMQ01000009">
    <property type="protein sequence ID" value="TKD09676.1"/>
    <property type="molecule type" value="Genomic_DNA"/>
</dbReference>
<evidence type="ECO:0000313" key="4">
    <source>
        <dbReference type="EMBL" id="TKD09676.1"/>
    </source>
</evidence>
<evidence type="ECO:0000313" key="5">
    <source>
        <dbReference type="Proteomes" id="UP000309215"/>
    </source>
</evidence>
<keyword evidence="2" id="KW-0472">Membrane</keyword>
<accession>A0A4U1JGY4</accession>
<feature type="compositionally biased region" description="Basic and acidic residues" evidence="1">
    <location>
        <begin position="239"/>
        <end position="249"/>
    </location>
</feature>
<sequence length="322" mass="34344">MAVTITVRASATGDDLALTFDMPRVFIGRGEGSDLRLPDPSVSLRHASIRQRGHEYVIVDEGSTNGTALGSVLLPPQSPRVLRSGELFRLGRVWLEVKIDPLATARATPATTKALALDLVARGLAAQGEDAGPKLVVVSGPDEGKTLALTDAGRRYVLGRAREVDLPLDDPDTAFRHVEVGLKGEHLLVRDLGSKAALLEGAPLGPTDVTWRSGQTLAMGRNVVVFEYPAAEALAELSRCADEPMRPEDAPPPPMAEDETPSAAAAPEPTPVEDDASRPLRPQRSATPAPESGWSLTDGVVFLFAAFVLVLSVVGFFWLIRR</sequence>
<keyword evidence="2" id="KW-1133">Transmembrane helix</keyword>
<dbReference type="Proteomes" id="UP000309215">
    <property type="component" value="Unassembled WGS sequence"/>
</dbReference>
<gene>
    <name evidence="4" type="ORF">E8A74_10880</name>
</gene>
<keyword evidence="5" id="KW-1185">Reference proteome</keyword>
<evidence type="ECO:0000256" key="1">
    <source>
        <dbReference type="SAM" id="MobiDB-lite"/>
    </source>
</evidence>
<comment type="caution">
    <text evidence="4">The sequence shown here is derived from an EMBL/GenBank/DDBJ whole genome shotgun (WGS) entry which is preliminary data.</text>
</comment>
<evidence type="ECO:0000256" key="2">
    <source>
        <dbReference type="SAM" id="Phobius"/>
    </source>
</evidence>
<dbReference type="InterPro" id="IPR008984">
    <property type="entry name" value="SMAD_FHA_dom_sf"/>
</dbReference>
<feature type="region of interest" description="Disordered" evidence="1">
    <location>
        <begin position="239"/>
        <end position="292"/>
    </location>
</feature>
<feature type="domain" description="FHA" evidence="3">
    <location>
        <begin position="156"/>
        <end position="204"/>
    </location>
</feature>
<dbReference type="SMART" id="SM00240">
    <property type="entry name" value="FHA"/>
    <property type="match status" value="2"/>
</dbReference>
<organism evidence="4 5">
    <name type="scientific">Polyangium fumosum</name>
    <dbReference type="NCBI Taxonomy" id="889272"/>
    <lineage>
        <taxon>Bacteria</taxon>
        <taxon>Pseudomonadati</taxon>
        <taxon>Myxococcota</taxon>
        <taxon>Polyangia</taxon>
        <taxon>Polyangiales</taxon>
        <taxon>Polyangiaceae</taxon>
        <taxon>Polyangium</taxon>
    </lineage>
</organism>
<feature type="domain" description="FHA" evidence="3">
    <location>
        <begin position="25"/>
        <end position="74"/>
    </location>
</feature>
<dbReference type="CDD" id="cd00060">
    <property type="entry name" value="FHA"/>
    <property type="match status" value="2"/>
</dbReference>
<reference evidence="4 5" key="1">
    <citation type="submission" date="2019-04" db="EMBL/GenBank/DDBJ databases">
        <authorList>
            <person name="Li Y."/>
            <person name="Wang J."/>
        </authorList>
    </citation>
    <scope>NUCLEOTIDE SEQUENCE [LARGE SCALE GENOMIC DNA]</scope>
    <source>
        <strain evidence="4 5">DSM 14668</strain>
    </source>
</reference>
<dbReference type="InterPro" id="IPR050923">
    <property type="entry name" value="Cell_Proc_Reg/RNA_Proc"/>
</dbReference>
<protein>
    <submittedName>
        <fullName evidence="4">FHA domain-containing protein</fullName>
    </submittedName>
</protein>
<dbReference type="PANTHER" id="PTHR23308">
    <property type="entry name" value="NUCLEAR INHIBITOR OF PROTEIN PHOSPHATASE-1"/>
    <property type="match status" value="1"/>
</dbReference>
<proteinExistence type="predicted"/>